<keyword evidence="2" id="KW-0732">Signal</keyword>
<proteinExistence type="predicted"/>
<accession>A0ABP0KTV8</accession>
<feature type="coiled-coil region" evidence="1">
    <location>
        <begin position="340"/>
        <end position="374"/>
    </location>
</feature>
<dbReference type="Proteomes" id="UP001642464">
    <property type="component" value="Unassembled WGS sequence"/>
</dbReference>
<sequence length="963" mass="107489">MVRLCGVRLSCWSLAGLTIYAFVSLEGCLPPDWSFCDCDFRDNFWNSVLNDVHLLWDVEDGPDFVRRAQDNTTFQGKYLQSPPDDLSCPVAPSVFWKAWPQYGITRGLIEGSMGDLWMPGARDRFKQVCIAGHIALLAICSQHFLVKSAHAQESGNPDHMKWLEAAYSHMVAIRNLGEAYQIRNCMGQQGWSLDVGAFHRYTERWIGREAEGTAPQAAFFNGKVDPWQMLFTKPMAHTTNTRAAMLPDRKTCAPYKDPSCWKRKSLLLMETCEYCCSPFEHKGGRGAGICWDGEWTYERCCQQDFKDLICELSRKGEEGGCVDCKKTVTYICLTPTEKGLKDAQNKYNDNVDLFNQLQNKSQELARDIQAAREDLLRKDQVYRNLHEDLNNKLSRWHVAYYNASRLSSLARLKQQELTWNNSRAVLDEATRVLNAAQASTLNVSRVLSDARKQEGGGLETLQRNITAYERAVHQFAATSRSLASAKAKKAVAEEEYASADLATTFAENNATQSHAALREANFSRDQQYTLTEASLEQFLASRNASREEASETLYRKHYADAELQAMRTQAGRFCAGSSSPTNREASTRRARLAEQAWETAGATRNQLAEGLSAAQLYEERTKHMIYRCAGRSSGADAGSSLLCLIGKTPANESQAQVGLAPLCGNEACPLQDCMHNVKQSSILPLCSSSLCNDTQSGSQSGAELLGVADLLKQLLTAQRLSQEALTKARRQIGTDLSDNDGSPAVYVPVELTNAVEEMSKAVSEAKKKQGTSSMAVKDASSLLERFKNDLATISDKQRASVTDLDNSDRQARQLAMQISIWEEYVRTNMTFFSEKQRVYMDVTRTADLLAVTAQEAFNRTDLLSSHRLVAINMSILGRRTRDEEAQKLNLAEQQVQRVNRTLSDNLTVLVSAWLQQQETAKASQSGRWSERLLAAAKEVLVTMVGSLESFLDNYIISLSDKDN</sequence>
<feature type="signal peptide" evidence="2">
    <location>
        <begin position="1"/>
        <end position="25"/>
    </location>
</feature>
<name>A0ABP0KTV8_9DINO</name>
<evidence type="ECO:0000313" key="4">
    <source>
        <dbReference type="Proteomes" id="UP001642464"/>
    </source>
</evidence>
<organism evidence="3 4">
    <name type="scientific">Durusdinium trenchii</name>
    <dbReference type="NCBI Taxonomy" id="1381693"/>
    <lineage>
        <taxon>Eukaryota</taxon>
        <taxon>Sar</taxon>
        <taxon>Alveolata</taxon>
        <taxon>Dinophyceae</taxon>
        <taxon>Suessiales</taxon>
        <taxon>Symbiodiniaceae</taxon>
        <taxon>Durusdinium</taxon>
    </lineage>
</organism>
<feature type="chain" id="PRO_5045828095" evidence="2">
    <location>
        <begin position="26"/>
        <end position="963"/>
    </location>
</feature>
<evidence type="ECO:0000313" key="3">
    <source>
        <dbReference type="EMBL" id="CAK9030314.1"/>
    </source>
</evidence>
<evidence type="ECO:0000256" key="1">
    <source>
        <dbReference type="SAM" id="Coils"/>
    </source>
</evidence>
<evidence type="ECO:0000256" key="2">
    <source>
        <dbReference type="SAM" id="SignalP"/>
    </source>
</evidence>
<feature type="coiled-coil region" evidence="1">
    <location>
        <begin position="458"/>
        <end position="502"/>
    </location>
</feature>
<keyword evidence="1" id="KW-0175">Coiled coil</keyword>
<dbReference type="EMBL" id="CAXAMM010013047">
    <property type="protein sequence ID" value="CAK9030314.1"/>
    <property type="molecule type" value="Genomic_DNA"/>
</dbReference>
<protein>
    <submittedName>
        <fullName evidence="3">Uncharacterized protein</fullName>
    </submittedName>
</protein>
<reference evidence="3 4" key="1">
    <citation type="submission" date="2024-02" db="EMBL/GenBank/DDBJ databases">
        <authorList>
            <person name="Chen Y."/>
            <person name="Shah S."/>
            <person name="Dougan E. K."/>
            <person name="Thang M."/>
            <person name="Chan C."/>
        </authorList>
    </citation>
    <scope>NUCLEOTIDE SEQUENCE [LARGE SCALE GENOMIC DNA]</scope>
</reference>
<comment type="caution">
    <text evidence="3">The sequence shown here is derived from an EMBL/GenBank/DDBJ whole genome shotgun (WGS) entry which is preliminary data.</text>
</comment>
<gene>
    <name evidence="3" type="ORF">SCF082_LOCUS19173</name>
</gene>
<keyword evidence="4" id="KW-1185">Reference proteome</keyword>